<comment type="caution">
    <text evidence="6">The sequence shown here is derived from an EMBL/GenBank/DDBJ whole genome shotgun (WGS) entry which is preliminary data.</text>
</comment>
<dbReference type="EC" id="3.1.2.6" evidence="6"/>
<dbReference type="PANTHER" id="PTHR46233">
    <property type="entry name" value="HYDROXYACYLGLUTATHIONE HYDROLASE GLOC"/>
    <property type="match status" value="1"/>
</dbReference>
<dbReference type="AlphaFoldDB" id="A0A644WYL5"/>
<dbReference type="PANTHER" id="PTHR46233:SF3">
    <property type="entry name" value="HYDROXYACYLGLUTATHIONE HYDROLASE GLOC"/>
    <property type="match status" value="1"/>
</dbReference>
<dbReference type="SMART" id="SM00849">
    <property type="entry name" value="Lactamase_B"/>
    <property type="match status" value="1"/>
</dbReference>
<evidence type="ECO:0000256" key="4">
    <source>
        <dbReference type="ARBA" id="ARBA00022833"/>
    </source>
</evidence>
<name>A0A644WYL5_9ZZZZ</name>
<proteinExistence type="predicted"/>
<evidence type="ECO:0000313" key="6">
    <source>
        <dbReference type="EMBL" id="MPM08568.1"/>
    </source>
</evidence>
<keyword evidence="2" id="KW-0479">Metal-binding</keyword>
<sequence>MMTIKTFTFNPIQENTYVVHDETGEAIVIDAGCYFENEKKALQAYIDDNKLKLVKVLNTHLHFDHQFGNRFLFETYGITPEAHIGDEFLLKRVVAGTVIYGFPVQEDAQPIGTYLQENQEISFGNTALKTIHVPGHSPGHLVFHNEKEHVLFAGDVLFNGSIGRTDLEQGDYGMLIRNITEKLLILPDETVVYPGHGPSTTIGKERVSNPYL</sequence>
<dbReference type="Gene3D" id="3.60.15.10">
    <property type="entry name" value="Ribonuclease Z/Hydroxyacylglutathione hydrolase-like"/>
    <property type="match status" value="1"/>
</dbReference>
<dbReference type="GO" id="GO:0046872">
    <property type="term" value="F:metal ion binding"/>
    <property type="evidence" value="ECO:0007669"/>
    <property type="project" value="UniProtKB-KW"/>
</dbReference>
<dbReference type="EMBL" id="VSSQ01001464">
    <property type="protein sequence ID" value="MPM08568.1"/>
    <property type="molecule type" value="Genomic_DNA"/>
</dbReference>
<evidence type="ECO:0000256" key="1">
    <source>
        <dbReference type="ARBA" id="ARBA00001947"/>
    </source>
</evidence>
<keyword evidence="4" id="KW-0862">Zinc</keyword>
<dbReference type="InterPro" id="IPR001279">
    <property type="entry name" value="Metallo-B-lactamas"/>
</dbReference>
<evidence type="ECO:0000256" key="2">
    <source>
        <dbReference type="ARBA" id="ARBA00022723"/>
    </source>
</evidence>
<dbReference type="GO" id="GO:0004416">
    <property type="term" value="F:hydroxyacylglutathione hydrolase activity"/>
    <property type="evidence" value="ECO:0007669"/>
    <property type="project" value="UniProtKB-EC"/>
</dbReference>
<organism evidence="6">
    <name type="scientific">bioreactor metagenome</name>
    <dbReference type="NCBI Taxonomy" id="1076179"/>
    <lineage>
        <taxon>unclassified sequences</taxon>
        <taxon>metagenomes</taxon>
        <taxon>ecological metagenomes</taxon>
    </lineage>
</organism>
<dbReference type="CDD" id="cd06262">
    <property type="entry name" value="metallo-hydrolase-like_MBL-fold"/>
    <property type="match status" value="1"/>
</dbReference>
<evidence type="ECO:0000259" key="5">
    <source>
        <dbReference type="SMART" id="SM00849"/>
    </source>
</evidence>
<feature type="domain" description="Metallo-beta-lactamase" evidence="5">
    <location>
        <begin position="13"/>
        <end position="196"/>
    </location>
</feature>
<dbReference type="InterPro" id="IPR036866">
    <property type="entry name" value="RibonucZ/Hydroxyglut_hydro"/>
</dbReference>
<accession>A0A644WYL5</accession>
<keyword evidence="3 6" id="KW-0378">Hydrolase</keyword>
<dbReference type="Pfam" id="PF00753">
    <property type="entry name" value="Lactamase_B"/>
    <property type="match status" value="1"/>
</dbReference>
<protein>
    <submittedName>
        <fullName evidence="6">Hydroxyacylglutathione hydrolase GloC</fullName>
        <ecNumber evidence="6">3.1.2.6</ecNumber>
    </submittedName>
</protein>
<dbReference type="SUPFAM" id="SSF56281">
    <property type="entry name" value="Metallo-hydrolase/oxidoreductase"/>
    <property type="match status" value="1"/>
</dbReference>
<reference evidence="6" key="1">
    <citation type="submission" date="2019-08" db="EMBL/GenBank/DDBJ databases">
        <authorList>
            <person name="Kucharzyk K."/>
            <person name="Murdoch R.W."/>
            <person name="Higgins S."/>
            <person name="Loffler F."/>
        </authorList>
    </citation>
    <scope>NUCLEOTIDE SEQUENCE</scope>
</reference>
<evidence type="ECO:0000256" key="3">
    <source>
        <dbReference type="ARBA" id="ARBA00022801"/>
    </source>
</evidence>
<gene>
    <name evidence="6" type="primary">gloC_16</name>
    <name evidence="6" type="ORF">SDC9_54881</name>
</gene>
<dbReference type="InterPro" id="IPR051453">
    <property type="entry name" value="MBL_Glyoxalase_II"/>
</dbReference>
<comment type="cofactor">
    <cofactor evidence="1">
        <name>Zn(2+)</name>
        <dbReference type="ChEBI" id="CHEBI:29105"/>
    </cofactor>
</comment>